<evidence type="ECO:0000313" key="1">
    <source>
        <dbReference type="EMBL" id="KAL3645798.1"/>
    </source>
</evidence>
<accession>A0ABD3DUL6</accession>
<proteinExistence type="predicted"/>
<dbReference type="Proteomes" id="UP001632038">
    <property type="component" value="Unassembled WGS sequence"/>
</dbReference>
<dbReference type="EMBL" id="JAVIJP010000013">
    <property type="protein sequence ID" value="KAL3645798.1"/>
    <property type="molecule type" value="Genomic_DNA"/>
</dbReference>
<gene>
    <name evidence="1" type="ORF">CASFOL_010978</name>
</gene>
<protein>
    <submittedName>
        <fullName evidence="1">Uncharacterized protein</fullName>
    </submittedName>
</protein>
<name>A0ABD3DUL6_9LAMI</name>
<keyword evidence="2" id="KW-1185">Reference proteome</keyword>
<organism evidence="1 2">
    <name type="scientific">Castilleja foliolosa</name>
    <dbReference type="NCBI Taxonomy" id="1961234"/>
    <lineage>
        <taxon>Eukaryota</taxon>
        <taxon>Viridiplantae</taxon>
        <taxon>Streptophyta</taxon>
        <taxon>Embryophyta</taxon>
        <taxon>Tracheophyta</taxon>
        <taxon>Spermatophyta</taxon>
        <taxon>Magnoliopsida</taxon>
        <taxon>eudicotyledons</taxon>
        <taxon>Gunneridae</taxon>
        <taxon>Pentapetalae</taxon>
        <taxon>asterids</taxon>
        <taxon>lamiids</taxon>
        <taxon>Lamiales</taxon>
        <taxon>Orobanchaceae</taxon>
        <taxon>Pedicularideae</taxon>
        <taxon>Castillejinae</taxon>
        <taxon>Castilleja</taxon>
    </lineage>
</organism>
<reference evidence="2" key="1">
    <citation type="journal article" date="2024" name="IScience">
        <title>Strigolactones Initiate the Formation of Haustorium-like Structures in Castilleja.</title>
        <authorList>
            <person name="Buerger M."/>
            <person name="Peterson D."/>
            <person name="Chory J."/>
        </authorList>
    </citation>
    <scope>NUCLEOTIDE SEQUENCE [LARGE SCALE GENOMIC DNA]</scope>
</reference>
<dbReference type="AlphaFoldDB" id="A0ABD3DUL6"/>
<evidence type="ECO:0000313" key="2">
    <source>
        <dbReference type="Proteomes" id="UP001632038"/>
    </source>
</evidence>
<comment type="caution">
    <text evidence="1">The sequence shown here is derived from an EMBL/GenBank/DDBJ whole genome shotgun (WGS) entry which is preliminary data.</text>
</comment>
<sequence length="96" mass="10719">MQKLLSRADRKLNLDGYLRNPSGKLFLEQFRKIPHLISGLHKIERNFSLLSFGVDPKIDFETEAKSDDASQVLSALLPFEVALTSVAALSKPSTFT</sequence>